<reference evidence="2" key="1">
    <citation type="submission" date="2019-04" db="EMBL/GenBank/DDBJ databases">
        <title>Evolution of Biomass-Degrading Anaerobic Consortia Revealed by Metagenomics.</title>
        <authorList>
            <person name="Peng X."/>
        </authorList>
    </citation>
    <scope>NUCLEOTIDE SEQUENCE</scope>
    <source>
        <strain evidence="2">SIG240</strain>
    </source>
</reference>
<dbReference type="Proteomes" id="UP000761380">
    <property type="component" value="Unassembled WGS sequence"/>
</dbReference>
<protein>
    <submittedName>
        <fullName evidence="2">Uncharacterized protein</fullName>
    </submittedName>
</protein>
<proteinExistence type="predicted"/>
<dbReference type="AlphaFoldDB" id="A0A927WR44"/>
<name>A0A927WR44_SELRU</name>
<evidence type="ECO:0000256" key="1">
    <source>
        <dbReference type="SAM" id="MobiDB-lite"/>
    </source>
</evidence>
<evidence type="ECO:0000313" key="3">
    <source>
        <dbReference type="Proteomes" id="UP000761380"/>
    </source>
</evidence>
<accession>A0A927WR44</accession>
<feature type="region of interest" description="Disordered" evidence="1">
    <location>
        <begin position="38"/>
        <end position="112"/>
    </location>
</feature>
<sequence>MEVNSMSMQMIVPRAADAGQVQHNLNQANTLQADYQALEQKNDDKLKQKQVRGKENPEDGRIKDEPERQKNRGGGYHNKRKMAGTPTEETEEQPTMKMASDPSRGQLLDISL</sequence>
<organism evidence="2 3">
    <name type="scientific">Selenomonas ruminantium</name>
    <dbReference type="NCBI Taxonomy" id="971"/>
    <lineage>
        <taxon>Bacteria</taxon>
        <taxon>Bacillati</taxon>
        <taxon>Bacillota</taxon>
        <taxon>Negativicutes</taxon>
        <taxon>Selenomonadales</taxon>
        <taxon>Selenomonadaceae</taxon>
        <taxon>Selenomonas</taxon>
    </lineage>
</organism>
<evidence type="ECO:0000313" key="2">
    <source>
        <dbReference type="EMBL" id="MBE6092971.1"/>
    </source>
</evidence>
<dbReference type="EMBL" id="SVBY01000048">
    <property type="protein sequence ID" value="MBE6092971.1"/>
    <property type="molecule type" value="Genomic_DNA"/>
</dbReference>
<gene>
    <name evidence="2" type="ORF">E7201_07390</name>
</gene>
<comment type="caution">
    <text evidence="2">The sequence shown here is derived from an EMBL/GenBank/DDBJ whole genome shotgun (WGS) entry which is preliminary data.</text>
</comment>
<feature type="compositionally biased region" description="Basic and acidic residues" evidence="1">
    <location>
        <begin position="40"/>
        <end position="70"/>
    </location>
</feature>